<dbReference type="EMBL" id="VSSQ01011383">
    <property type="protein sequence ID" value="MPM46707.1"/>
    <property type="molecule type" value="Genomic_DNA"/>
</dbReference>
<dbReference type="AlphaFoldDB" id="A0A645A0X6"/>
<sequence>MVDGGGDGDGCISIVPEKVLHKQLFRRLFGKNSVLRVLRVQQPPEEIALADGADIGSVPCDDGNGGVAMPPHFFQTLTKREIVIQIGHAVFWRQEISDVHTHTSLHFLFWQRCAGICKFTITDFYLGMMNKFLNCIAREKKLYKGQKL</sequence>
<comment type="caution">
    <text evidence="1">The sequence shown here is derived from an EMBL/GenBank/DDBJ whole genome shotgun (WGS) entry which is preliminary data.</text>
</comment>
<protein>
    <submittedName>
        <fullName evidence="1">Uncharacterized protein</fullName>
    </submittedName>
</protein>
<evidence type="ECO:0000313" key="1">
    <source>
        <dbReference type="EMBL" id="MPM46707.1"/>
    </source>
</evidence>
<proteinExistence type="predicted"/>
<gene>
    <name evidence="1" type="ORF">SDC9_93413</name>
</gene>
<reference evidence="1" key="1">
    <citation type="submission" date="2019-08" db="EMBL/GenBank/DDBJ databases">
        <authorList>
            <person name="Kucharzyk K."/>
            <person name="Murdoch R.W."/>
            <person name="Higgins S."/>
            <person name="Loffler F."/>
        </authorList>
    </citation>
    <scope>NUCLEOTIDE SEQUENCE</scope>
</reference>
<organism evidence="1">
    <name type="scientific">bioreactor metagenome</name>
    <dbReference type="NCBI Taxonomy" id="1076179"/>
    <lineage>
        <taxon>unclassified sequences</taxon>
        <taxon>metagenomes</taxon>
        <taxon>ecological metagenomes</taxon>
    </lineage>
</organism>
<accession>A0A645A0X6</accession>
<name>A0A645A0X6_9ZZZZ</name>